<dbReference type="InterPro" id="IPR011108">
    <property type="entry name" value="RMMBL"/>
</dbReference>
<dbReference type="PANTHER" id="PTHR11203">
    <property type="entry name" value="CLEAVAGE AND POLYADENYLATION SPECIFICITY FACTOR FAMILY MEMBER"/>
    <property type="match status" value="1"/>
</dbReference>
<dbReference type="Pfam" id="PF07521">
    <property type="entry name" value="RMMBL"/>
    <property type="match status" value="1"/>
</dbReference>
<protein>
    <submittedName>
        <fullName evidence="3">RNA-metabolising metallo-beta-lactamase family protein</fullName>
    </submittedName>
</protein>
<dbReference type="GO" id="GO:0004521">
    <property type="term" value="F:RNA endonuclease activity"/>
    <property type="evidence" value="ECO:0007669"/>
    <property type="project" value="TreeGrafter"/>
</dbReference>
<name>A0A075G6L9_9EURY</name>
<sequence>MGKVVEVVERGGVALIPSFASGRGQDILKILWDSGLDLNVHYDGMGKSISKIWLEHPEYLSNASDFSATFNWSKRVSSKSDRKRALDADVIVTTSGMLDGGPALWYLNRLRLDERSAVLMTGYQAEGSGGRSLLESKGLPIFGRRAEVNCEVIQFDLSNHAGHKDLVEFAAATKAKHVIIFHSDPETRPALATALEENGHTVHCPINGESIHIE</sequence>
<dbReference type="InterPro" id="IPR050698">
    <property type="entry name" value="MBL"/>
</dbReference>
<dbReference type="Gene3D" id="3.40.50.10890">
    <property type="match status" value="1"/>
</dbReference>
<dbReference type="EMBL" id="KF900568">
    <property type="protein sequence ID" value="AIE99625.1"/>
    <property type="molecule type" value="Genomic_DNA"/>
</dbReference>
<dbReference type="Pfam" id="PF10996">
    <property type="entry name" value="Beta-Casp"/>
    <property type="match status" value="1"/>
</dbReference>
<dbReference type="SMART" id="SM01027">
    <property type="entry name" value="Beta-Casp"/>
    <property type="match status" value="1"/>
</dbReference>
<accession>A0A075G6L9</accession>
<organism evidence="3">
    <name type="scientific">uncultured marine group II/III euryarchaeote KM3_115_A12</name>
    <dbReference type="NCBI Taxonomy" id="1457854"/>
    <lineage>
        <taxon>Archaea</taxon>
        <taxon>Methanobacteriati</taxon>
        <taxon>Methanobacteriota</taxon>
        <taxon>environmental samples</taxon>
    </lineage>
</organism>
<reference evidence="3" key="1">
    <citation type="journal article" date="2014" name="Genome Biol. Evol.">
        <title>Pangenome evidence for extensive interdomain horizontal transfer affecting lineage core and shell genes in uncultured planktonic thaumarchaeota and euryarchaeota.</title>
        <authorList>
            <person name="Deschamps P."/>
            <person name="Zivanovic Y."/>
            <person name="Moreira D."/>
            <person name="Rodriguez-Valera F."/>
            <person name="Lopez-Garcia P."/>
        </authorList>
    </citation>
    <scope>NUCLEOTIDE SEQUENCE</scope>
</reference>
<dbReference type="GO" id="GO:0016787">
    <property type="term" value="F:hydrolase activity"/>
    <property type="evidence" value="ECO:0007669"/>
    <property type="project" value="UniProtKB-KW"/>
</dbReference>
<dbReference type="AlphaFoldDB" id="A0A075G6L9"/>
<proteinExistence type="predicted"/>
<evidence type="ECO:0000259" key="2">
    <source>
        <dbReference type="SMART" id="SM01027"/>
    </source>
</evidence>
<dbReference type="PANTHER" id="PTHR11203:SF37">
    <property type="entry name" value="INTEGRATOR COMPLEX SUBUNIT 11"/>
    <property type="match status" value="1"/>
</dbReference>
<dbReference type="InterPro" id="IPR036866">
    <property type="entry name" value="RibonucZ/Hydroxyglut_hydro"/>
</dbReference>
<feature type="domain" description="Beta-Casp" evidence="2">
    <location>
        <begin position="24"/>
        <end position="133"/>
    </location>
</feature>
<dbReference type="InterPro" id="IPR022712">
    <property type="entry name" value="Beta_Casp"/>
</dbReference>
<dbReference type="SUPFAM" id="SSF56281">
    <property type="entry name" value="Metallo-hydrolase/oxidoreductase"/>
    <property type="match status" value="1"/>
</dbReference>
<evidence type="ECO:0000313" key="3">
    <source>
        <dbReference type="EMBL" id="AIE99625.1"/>
    </source>
</evidence>
<evidence type="ECO:0000256" key="1">
    <source>
        <dbReference type="ARBA" id="ARBA00022801"/>
    </source>
</evidence>
<keyword evidence="1" id="KW-0378">Hydrolase</keyword>